<protein>
    <submittedName>
        <fullName evidence="1">Uncharacterized protein</fullName>
    </submittedName>
</protein>
<accession>A0A0F9S2W0</accession>
<gene>
    <name evidence="1" type="ORF">LCGC14_0504350</name>
</gene>
<name>A0A0F9S2W0_9ZZZZ</name>
<sequence>MSGSEKKWVKSLAFYLFGWGFIFQLTKEPGGASFTVVAARISPGEYTPDPKPMEVRALPKLRRVA</sequence>
<evidence type="ECO:0000313" key="1">
    <source>
        <dbReference type="EMBL" id="KKN63165.1"/>
    </source>
</evidence>
<reference evidence="1" key="1">
    <citation type="journal article" date="2015" name="Nature">
        <title>Complex archaea that bridge the gap between prokaryotes and eukaryotes.</title>
        <authorList>
            <person name="Spang A."/>
            <person name="Saw J.H."/>
            <person name="Jorgensen S.L."/>
            <person name="Zaremba-Niedzwiedzka K."/>
            <person name="Martijn J."/>
            <person name="Lind A.E."/>
            <person name="van Eijk R."/>
            <person name="Schleper C."/>
            <person name="Guy L."/>
            <person name="Ettema T.J."/>
        </authorList>
    </citation>
    <scope>NUCLEOTIDE SEQUENCE</scope>
</reference>
<comment type="caution">
    <text evidence="1">The sequence shown here is derived from an EMBL/GenBank/DDBJ whole genome shotgun (WGS) entry which is preliminary data.</text>
</comment>
<proteinExistence type="predicted"/>
<organism evidence="1">
    <name type="scientific">marine sediment metagenome</name>
    <dbReference type="NCBI Taxonomy" id="412755"/>
    <lineage>
        <taxon>unclassified sequences</taxon>
        <taxon>metagenomes</taxon>
        <taxon>ecological metagenomes</taxon>
    </lineage>
</organism>
<dbReference type="AlphaFoldDB" id="A0A0F9S2W0"/>
<dbReference type="EMBL" id="LAZR01000598">
    <property type="protein sequence ID" value="KKN63165.1"/>
    <property type="molecule type" value="Genomic_DNA"/>
</dbReference>